<dbReference type="HOGENOM" id="CLU_167732_0_0_1"/>
<feature type="non-terminal residue" evidence="1">
    <location>
        <position position="78"/>
    </location>
</feature>
<evidence type="ECO:0000313" key="2">
    <source>
        <dbReference type="Proteomes" id="UP000054538"/>
    </source>
</evidence>
<name>A0A0D0D9N5_9AGAM</name>
<protein>
    <submittedName>
        <fullName evidence="1">Uncharacterized protein</fullName>
    </submittedName>
</protein>
<dbReference type="EMBL" id="KN826005">
    <property type="protein sequence ID" value="KIK80496.1"/>
    <property type="molecule type" value="Genomic_DNA"/>
</dbReference>
<keyword evidence="2" id="KW-1185">Reference proteome</keyword>
<dbReference type="InParanoid" id="A0A0D0D9N5"/>
<gene>
    <name evidence="1" type="ORF">PAXRUDRAFT_71103</name>
</gene>
<reference evidence="1 2" key="1">
    <citation type="submission" date="2014-04" db="EMBL/GenBank/DDBJ databases">
        <authorList>
            <consortium name="DOE Joint Genome Institute"/>
            <person name="Kuo A."/>
            <person name="Kohler A."/>
            <person name="Jargeat P."/>
            <person name="Nagy L.G."/>
            <person name="Floudas D."/>
            <person name="Copeland A."/>
            <person name="Barry K.W."/>
            <person name="Cichocki N."/>
            <person name="Veneault-Fourrey C."/>
            <person name="LaButti K."/>
            <person name="Lindquist E.A."/>
            <person name="Lipzen A."/>
            <person name="Lundell T."/>
            <person name="Morin E."/>
            <person name="Murat C."/>
            <person name="Sun H."/>
            <person name="Tunlid A."/>
            <person name="Henrissat B."/>
            <person name="Grigoriev I.V."/>
            <person name="Hibbett D.S."/>
            <person name="Martin F."/>
            <person name="Nordberg H.P."/>
            <person name="Cantor M.N."/>
            <person name="Hua S.X."/>
        </authorList>
    </citation>
    <scope>NUCLEOTIDE SEQUENCE [LARGE SCALE GENOMIC DNA]</scope>
    <source>
        <strain evidence="1 2">Ve08.2h10</strain>
    </source>
</reference>
<organism evidence="1 2">
    <name type="scientific">Paxillus rubicundulus Ve08.2h10</name>
    <dbReference type="NCBI Taxonomy" id="930991"/>
    <lineage>
        <taxon>Eukaryota</taxon>
        <taxon>Fungi</taxon>
        <taxon>Dikarya</taxon>
        <taxon>Basidiomycota</taxon>
        <taxon>Agaricomycotina</taxon>
        <taxon>Agaricomycetes</taxon>
        <taxon>Agaricomycetidae</taxon>
        <taxon>Boletales</taxon>
        <taxon>Paxilineae</taxon>
        <taxon>Paxillaceae</taxon>
        <taxon>Paxillus</taxon>
    </lineage>
</organism>
<sequence length="78" mass="8878">MRMTATDAMEVHAKLLPISQQVQNHCHQAILCIAAHPPTQPLHPTIWRAAYIYVKHHHSSLHQLTHTFNVNPSDIETV</sequence>
<dbReference type="Proteomes" id="UP000054538">
    <property type="component" value="Unassembled WGS sequence"/>
</dbReference>
<dbReference type="AlphaFoldDB" id="A0A0D0D9N5"/>
<evidence type="ECO:0000313" key="1">
    <source>
        <dbReference type="EMBL" id="KIK80496.1"/>
    </source>
</evidence>
<accession>A0A0D0D9N5</accession>
<dbReference type="STRING" id="930991.A0A0D0D9N5"/>
<proteinExistence type="predicted"/>
<reference evidence="2" key="2">
    <citation type="submission" date="2015-01" db="EMBL/GenBank/DDBJ databases">
        <title>Evolutionary Origins and Diversification of the Mycorrhizal Mutualists.</title>
        <authorList>
            <consortium name="DOE Joint Genome Institute"/>
            <consortium name="Mycorrhizal Genomics Consortium"/>
            <person name="Kohler A."/>
            <person name="Kuo A."/>
            <person name="Nagy L.G."/>
            <person name="Floudas D."/>
            <person name="Copeland A."/>
            <person name="Barry K.W."/>
            <person name="Cichocki N."/>
            <person name="Veneault-Fourrey C."/>
            <person name="LaButti K."/>
            <person name="Lindquist E.A."/>
            <person name="Lipzen A."/>
            <person name="Lundell T."/>
            <person name="Morin E."/>
            <person name="Murat C."/>
            <person name="Riley R."/>
            <person name="Ohm R."/>
            <person name="Sun H."/>
            <person name="Tunlid A."/>
            <person name="Henrissat B."/>
            <person name="Grigoriev I.V."/>
            <person name="Hibbett D.S."/>
            <person name="Martin F."/>
        </authorList>
    </citation>
    <scope>NUCLEOTIDE SEQUENCE [LARGE SCALE GENOMIC DNA]</scope>
    <source>
        <strain evidence="2">Ve08.2h10</strain>
    </source>
</reference>